<dbReference type="EMBL" id="CAEZTS010000016">
    <property type="protein sequence ID" value="CAB4570052.1"/>
    <property type="molecule type" value="Genomic_DNA"/>
</dbReference>
<dbReference type="Pfam" id="PF12697">
    <property type="entry name" value="Abhydrolase_6"/>
    <property type="match status" value="1"/>
</dbReference>
<evidence type="ECO:0000259" key="1">
    <source>
        <dbReference type="Pfam" id="PF12697"/>
    </source>
</evidence>
<protein>
    <submittedName>
        <fullName evidence="2">Unannotated protein</fullName>
    </submittedName>
</protein>
<reference evidence="2" key="1">
    <citation type="submission" date="2020-05" db="EMBL/GenBank/DDBJ databases">
        <authorList>
            <person name="Chiriac C."/>
            <person name="Salcher M."/>
            <person name="Ghai R."/>
            <person name="Kavagutti S V."/>
        </authorList>
    </citation>
    <scope>NUCLEOTIDE SEQUENCE</scope>
</reference>
<dbReference type="Gene3D" id="3.40.50.1820">
    <property type="entry name" value="alpha/beta hydrolase"/>
    <property type="match status" value="1"/>
</dbReference>
<evidence type="ECO:0000313" key="2">
    <source>
        <dbReference type="EMBL" id="CAB4570052.1"/>
    </source>
</evidence>
<accession>A0A6J6E112</accession>
<sequence>MDREGGFARLVKFLRPHGEVVTYDRRGYARSLPAPGERDVAVHIRDLSDVIGTEPSVVVGHSLGGALALAVAALRGPIVRGVVVYEPPMSWEPWWTGRTVDDTMRSTRSSGDAAEAFMRRFVGDERWARLPERTKEARRAEGVALVAETTSLRVGRPWDPNLIVCPVMAGCGGRSRPDFRRSARTIGSMNSDSRFVELPEAHHNAHSASAETFFDELVRPLLNRLESGVWSDEHPRSPRITG</sequence>
<dbReference type="SUPFAM" id="SSF53474">
    <property type="entry name" value="alpha/beta-Hydrolases"/>
    <property type="match status" value="1"/>
</dbReference>
<organism evidence="2">
    <name type="scientific">freshwater metagenome</name>
    <dbReference type="NCBI Taxonomy" id="449393"/>
    <lineage>
        <taxon>unclassified sequences</taxon>
        <taxon>metagenomes</taxon>
        <taxon>ecological metagenomes</taxon>
    </lineage>
</organism>
<name>A0A6J6E112_9ZZZZ</name>
<dbReference type="InterPro" id="IPR029058">
    <property type="entry name" value="AB_hydrolase_fold"/>
</dbReference>
<feature type="domain" description="AB hydrolase-1" evidence="1">
    <location>
        <begin position="8"/>
        <end position="214"/>
    </location>
</feature>
<dbReference type="InterPro" id="IPR000073">
    <property type="entry name" value="AB_hydrolase_1"/>
</dbReference>
<dbReference type="AlphaFoldDB" id="A0A6J6E112"/>
<proteinExistence type="predicted"/>
<gene>
    <name evidence="2" type="ORF">UFOPK1722_00314</name>
</gene>